<proteinExistence type="predicted"/>
<keyword evidence="1" id="KW-0614">Plasmid</keyword>
<dbReference type="KEGG" id="nfl:COO91_10343"/>
<sequence length="48" mass="5778">MLTFYLNGLISNFIFNCELRIANWFDKVFTSRDSIARVTDYDLERVRL</sequence>
<gene>
    <name evidence="1" type="ORF">COO91_10343</name>
</gene>
<keyword evidence="2" id="KW-1185">Reference proteome</keyword>
<evidence type="ECO:0000313" key="1">
    <source>
        <dbReference type="EMBL" id="AUB44125.1"/>
    </source>
</evidence>
<organism evidence="1 2">
    <name type="scientific">Nostoc flagelliforme CCNUN1</name>
    <dbReference type="NCBI Taxonomy" id="2038116"/>
    <lineage>
        <taxon>Bacteria</taxon>
        <taxon>Bacillati</taxon>
        <taxon>Cyanobacteriota</taxon>
        <taxon>Cyanophyceae</taxon>
        <taxon>Nostocales</taxon>
        <taxon>Nostocaceae</taxon>
        <taxon>Nostoc</taxon>
    </lineage>
</organism>
<reference evidence="1 2" key="1">
    <citation type="submission" date="2017-11" db="EMBL/GenBank/DDBJ databases">
        <title>Complete genome of a free-living desiccation-tolerant cyanobacterium and its photosynthetic adaptation to extreme terrestrial habitat.</title>
        <authorList>
            <person name="Shang J."/>
        </authorList>
    </citation>
    <scope>NUCLEOTIDE SEQUENCE [LARGE SCALE GENOMIC DNA]</scope>
    <source>
        <strain evidence="1 2">CCNUN1</strain>
        <plasmid evidence="2">pnfsy08</plasmid>
    </source>
</reference>
<protein>
    <submittedName>
        <fullName evidence="1">Uncharacterized protein</fullName>
    </submittedName>
</protein>
<dbReference type="EMBL" id="CP024793">
    <property type="protein sequence ID" value="AUB44125.1"/>
    <property type="molecule type" value="Genomic_DNA"/>
</dbReference>
<evidence type="ECO:0000313" key="2">
    <source>
        <dbReference type="Proteomes" id="UP000232003"/>
    </source>
</evidence>
<name>A0A2K8TAM0_9NOSO</name>
<dbReference type="Proteomes" id="UP000232003">
    <property type="component" value="Plasmid pNFSY08"/>
</dbReference>
<accession>A0A2K8TAM0</accession>
<geneLocation type="plasmid" evidence="2">
    <name>pnfsy08</name>
</geneLocation>
<dbReference type="AlphaFoldDB" id="A0A2K8TAM0"/>